<keyword evidence="1" id="KW-0732">Signal</keyword>
<reference evidence="2 3" key="1">
    <citation type="submission" date="2015-08" db="EMBL/GenBank/DDBJ databases">
        <title>Ancestral chromatin configuration constrains chromatin evolution on differentiating sex chromosomes in Drosophila.</title>
        <authorList>
            <person name="Zhou Q."/>
            <person name="Bachtrog D."/>
        </authorList>
    </citation>
    <scope>NUCLEOTIDE SEQUENCE [LARGE SCALE GENOMIC DNA]</scope>
    <source>
        <tissue evidence="2">Whole larvae</tissue>
    </source>
</reference>
<feature type="signal peptide" evidence="1">
    <location>
        <begin position="1"/>
        <end position="27"/>
    </location>
</feature>
<evidence type="ECO:0000313" key="2">
    <source>
        <dbReference type="EMBL" id="ALC44382.1"/>
    </source>
</evidence>
<keyword evidence="3" id="KW-1185">Reference proteome</keyword>
<proteinExistence type="predicted"/>
<dbReference type="OMA" id="IACAWSQ"/>
<sequence>MKSAALHKLLTLLTLLLLLMFVVPAYSQPLSQPSAAPTSAPAAAAERPLILIENNVKPEDASNYQITLPKNAKPGVAEPCLTISWKTNPDGSQPDLPRIYMVNGYFQIMPPATGLNNNLH</sequence>
<dbReference type="AlphaFoldDB" id="A0A0M4F0R7"/>
<dbReference type="OrthoDB" id="7883411at2759"/>
<dbReference type="Proteomes" id="UP000494163">
    <property type="component" value="Chromosome 3L"/>
</dbReference>
<gene>
    <name evidence="2" type="ORF">Dbus_chr3Lg1548</name>
</gene>
<evidence type="ECO:0000313" key="3">
    <source>
        <dbReference type="Proteomes" id="UP000494163"/>
    </source>
</evidence>
<protein>
    <submittedName>
        <fullName evidence="2">CG34253</fullName>
    </submittedName>
</protein>
<evidence type="ECO:0000256" key="1">
    <source>
        <dbReference type="SAM" id="SignalP"/>
    </source>
</evidence>
<name>A0A0M4F0R7_DROBS</name>
<dbReference type="EMBL" id="CP012525">
    <property type="protein sequence ID" value="ALC44382.1"/>
    <property type="molecule type" value="Genomic_DNA"/>
</dbReference>
<feature type="chain" id="PRO_5005794192" evidence="1">
    <location>
        <begin position="28"/>
        <end position="120"/>
    </location>
</feature>
<accession>A0A0M4F0R7</accession>
<organism evidence="2 3">
    <name type="scientific">Drosophila busckii</name>
    <name type="common">Fruit fly</name>
    <dbReference type="NCBI Taxonomy" id="30019"/>
    <lineage>
        <taxon>Eukaryota</taxon>
        <taxon>Metazoa</taxon>
        <taxon>Ecdysozoa</taxon>
        <taxon>Arthropoda</taxon>
        <taxon>Hexapoda</taxon>
        <taxon>Insecta</taxon>
        <taxon>Pterygota</taxon>
        <taxon>Neoptera</taxon>
        <taxon>Endopterygota</taxon>
        <taxon>Diptera</taxon>
        <taxon>Brachycera</taxon>
        <taxon>Muscomorpha</taxon>
        <taxon>Ephydroidea</taxon>
        <taxon>Drosophilidae</taxon>
        <taxon>Drosophila</taxon>
    </lineage>
</organism>